<evidence type="ECO:0000313" key="2">
    <source>
        <dbReference type="EMBL" id="RBR06166.1"/>
    </source>
</evidence>
<dbReference type="EMBL" id="QKXC01000361">
    <property type="protein sequence ID" value="RBR06166.1"/>
    <property type="molecule type" value="Genomic_DNA"/>
</dbReference>
<dbReference type="GeneID" id="42000604"/>
<gene>
    <name evidence="2" type="ORF">FIESC28_11181</name>
</gene>
<name>A0A366QPW0_9HYPO</name>
<organism evidence="2 3">
    <name type="scientific">Fusarium coffeatum</name>
    <dbReference type="NCBI Taxonomy" id="231269"/>
    <lineage>
        <taxon>Eukaryota</taxon>
        <taxon>Fungi</taxon>
        <taxon>Dikarya</taxon>
        <taxon>Ascomycota</taxon>
        <taxon>Pezizomycotina</taxon>
        <taxon>Sordariomycetes</taxon>
        <taxon>Hypocreomycetidae</taxon>
        <taxon>Hypocreales</taxon>
        <taxon>Nectriaceae</taxon>
        <taxon>Fusarium</taxon>
        <taxon>Fusarium incarnatum-equiseti species complex</taxon>
    </lineage>
</organism>
<dbReference type="OrthoDB" id="5141409at2759"/>
<comment type="caution">
    <text evidence="2">The sequence shown here is derived from an EMBL/GenBank/DDBJ whole genome shotgun (WGS) entry which is preliminary data.</text>
</comment>
<evidence type="ECO:0000313" key="3">
    <source>
        <dbReference type="Proteomes" id="UP000253153"/>
    </source>
</evidence>
<protein>
    <recommendedName>
        <fullName evidence="4">DUF4345 domain-containing protein</fullName>
    </recommendedName>
</protein>
<dbReference type="AlphaFoldDB" id="A0A366QPW0"/>
<keyword evidence="1" id="KW-0472">Membrane</keyword>
<proteinExistence type="predicted"/>
<dbReference type="InterPro" id="IPR025597">
    <property type="entry name" value="DUF4345"/>
</dbReference>
<accession>A0A366QPW0</accession>
<dbReference type="Pfam" id="PF14248">
    <property type="entry name" value="DUF4345"/>
    <property type="match status" value="1"/>
</dbReference>
<keyword evidence="1" id="KW-1133">Transmembrane helix</keyword>
<keyword evidence="3" id="KW-1185">Reference proteome</keyword>
<feature type="transmembrane region" description="Helical" evidence="1">
    <location>
        <begin position="81"/>
        <end position="100"/>
    </location>
</feature>
<reference evidence="2 3" key="1">
    <citation type="submission" date="2018-06" db="EMBL/GenBank/DDBJ databases">
        <title>Fusarium incarnatum-equiseti species complex species 28.</title>
        <authorList>
            <person name="Gardiner D.M."/>
        </authorList>
    </citation>
    <scope>NUCLEOTIDE SEQUENCE [LARGE SCALE GENOMIC DNA]</scope>
    <source>
        <strain evidence="2 3">FIESC_28</strain>
    </source>
</reference>
<evidence type="ECO:0008006" key="4">
    <source>
        <dbReference type="Google" id="ProtNLM"/>
    </source>
</evidence>
<dbReference type="RefSeq" id="XP_031010664.1">
    <property type="nucleotide sequence ID" value="XM_031165308.1"/>
</dbReference>
<keyword evidence="1" id="KW-0812">Transmembrane</keyword>
<dbReference type="Proteomes" id="UP000253153">
    <property type="component" value="Unassembled WGS sequence"/>
</dbReference>
<sequence>MSDSGPSPYLTGGLRLFSVFSIVTGSAIVLRGHKLLIPAAERALLAKPTLSILDNQVRFLGTTWAGYGTLLWWATNDLRTRQVPLALLGAIMFVAGIARLNSGLMLGWGAPNLKAATAIELVIPPLIYFFGF</sequence>
<feature type="transmembrane region" description="Helical" evidence="1">
    <location>
        <begin position="12"/>
        <end position="30"/>
    </location>
</feature>
<evidence type="ECO:0000256" key="1">
    <source>
        <dbReference type="SAM" id="Phobius"/>
    </source>
</evidence>